<evidence type="ECO:0000256" key="1">
    <source>
        <dbReference type="SAM" id="MobiDB-lite"/>
    </source>
</evidence>
<evidence type="ECO:0000313" key="3">
    <source>
        <dbReference type="Proteomes" id="UP000674143"/>
    </source>
</evidence>
<organism evidence="2 3">
    <name type="scientific">Leishmania orientalis</name>
    <dbReference type="NCBI Taxonomy" id="2249476"/>
    <lineage>
        <taxon>Eukaryota</taxon>
        <taxon>Discoba</taxon>
        <taxon>Euglenozoa</taxon>
        <taxon>Kinetoplastea</taxon>
        <taxon>Metakinetoplastina</taxon>
        <taxon>Trypanosomatida</taxon>
        <taxon>Trypanosomatidae</taxon>
        <taxon>Leishmaniinae</taxon>
        <taxon>Leishmania</taxon>
    </lineage>
</organism>
<proteinExistence type="predicted"/>
<feature type="region of interest" description="Disordered" evidence="1">
    <location>
        <begin position="1"/>
        <end position="74"/>
    </location>
</feature>
<comment type="caution">
    <text evidence="2">The sequence shown here is derived from an EMBL/GenBank/DDBJ whole genome shotgun (WGS) entry which is preliminary data.</text>
</comment>
<feature type="compositionally biased region" description="Low complexity" evidence="1">
    <location>
        <begin position="374"/>
        <end position="397"/>
    </location>
</feature>
<dbReference type="EMBL" id="JAFHLR010000033">
    <property type="protein sequence ID" value="KAG5469207.1"/>
    <property type="molecule type" value="Genomic_DNA"/>
</dbReference>
<dbReference type="GeneID" id="92358566"/>
<gene>
    <name evidence="2" type="ORF">LSCM4_02605</name>
</gene>
<dbReference type="Proteomes" id="UP000674143">
    <property type="component" value="Unassembled WGS sequence"/>
</dbReference>
<feature type="region of interest" description="Disordered" evidence="1">
    <location>
        <begin position="276"/>
        <end position="305"/>
    </location>
</feature>
<feature type="compositionally biased region" description="Low complexity" evidence="1">
    <location>
        <begin position="41"/>
        <end position="54"/>
    </location>
</feature>
<feature type="compositionally biased region" description="Polar residues" evidence="1">
    <location>
        <begin position="55"/>
        <end position="74"/>
    </location>
</feature>
<reference evidence="3" key="1">
    <citation type="journal article" date="2021" name="Microbiol. Resour. Announc.">
        <title>LGAAP: Leishmaniinae Genome Assembly and Annotation Pipeline.</title>
        <authorList>
            <person name="Almutairi H."/>
            <person name="Urbaniak M.D."/>
            <person name="Bates M.D."/>
            <person name="Jariyapan N."/>
            <person name="Kwakye-Nuako G."/>
            <person name="Thomaz-Soccol V."/>
            <person name="Al-Salem W.S."/>
            <person name="Dillon R.J."/>
            <person name="Bates P.A."/>
            <person name="Gatherer D."/>
        </authorList>
    </citation>
    <scope>NUCLEOTIDE SEQUENCE [LARGE SCALE GENOMIC DNA]</scope>
</reference>
<dbReference type="AlphaFoldDB" id="A0A836KE57"/>
<dbReference type="RefSeq" id="XP_067060184.1">
    <property type="nucleotide sequence ID" value="XM_067204632.1"/>
</dbReference>
<dbReference type="KEGG" id="loi:92358566"/>
<keyword evidence="3" id="KW-1185">Reference proteome</keyword>
<feature type="region of interest" description="Disordered" evidence="1">
    <location>
        <begin position="359"/>
        <end position="397"/>
    </location>
</feature>
<name>A0A836KE57_9TRYP</name>
<reference evidence="3" key="2">
    <citation type="journal article" date="2021" name="Sci. Data">
        <title>Chromosome-scale genome sequencing, assembly and annotation of six genomes from subfamily Leishmaniinae.</title>
        <authorList>
            <person name="Almutairi H."/>
            <person name="Urbaniak M.D."/>
            <person name="Bates M.D."/>
            <person name="Jariyapan N."/>
            <person name="Kwakye-Nuako G."/>
            <person name="Thomaz Soccol V."/>
            <person name="Al-Salem W.S."/>
            <person name="Dillon R.J."/>
            <person name="Bates P.A."/>
            <person name="Gatherer D."/>
        </authorList>
    </citation>
    <scope>NUCLEOTIDE SEQUENCE [LARGE SCALE GENOMIC DNA]</scope>
</reference>
<protein>
    <submittedName>
        <fullName evidence="2">Uncharacterized protein</fullName>
    </submittedName>
</protein>
<evidence type="ECO:0000313" key="2">
    <source>
        <dbReference type="EMBL" id="KAG5469207.1"/>
    </source>
</evidence>
<sequence length="702" mass="76331">MSQAQLSLAWPLPGPAAESARVSSECAHHASSSLRGTDDVGSAGAASRYGSSGSQNTHNKSSAAQQPMPRQSTHTSYAIHRVLPRTLHPHFTSNPQYLFPKHHISKSGFSTDACRPSEHLQRSDSSFLPSPHFSSIFGAADVAKSVLYTSRRAVDTTGVSAKGKSVREDGVAAPLRGKKDLQRALPSLTQPNRTRATLLRTLLPARAADIAVTPPTPAFSSSQLEQDSDPLVGAAMQQRGWQALPASTPVSARLLCSGNGGKESEATASPMFSALSPRPQQSTLSHVNQPSAAAFSKSSMSGGYSRRDIQRGTWVSVLARQECLARELLGTEETSEALRYLPASCAVWRAYYRHTSASAERGTAHVASSTDTDTPLPSHASTAPTATSVASSESPSASGDADAFYAAADGASSPHGGGVGKEDENARKALMPPRSHPAIATAVRRIELLEDIHRGELTAEEGDAFHLYLAKPFMYEHRVLAVGTLPLEQFLRRWIAITRAQKQLRTRQRAKVEVLEQTARAALHATSEMLERRFRLLMTALVQQEHHHRCDLELLHTQAAAWTGVVLLRLQEQVERYPFEFGAVMSHTRVCGRVVGLTLFSNLVRSEQVGRGATRDEEARLRAAFPIEFEARVVGIVHEPQARKELADREARERAVLHQVVSALQTHYSLREVEIEESIDRQSWMREPMHGGVDSVLASATP</sequence>
<accession>A0A836KE57</accession>
<feature type="compositionally biased region" description="Polar residues" evidence="1">
    <location>
        <begin position="278"/>
        <end position="302"/>
    </location>
</feature>